<feature type="coiled-coil region" evidence="1">
    <location>
        <begin position="261"/>
        <end position="288"/>
    </location>
</feature>
<evidence type="ECO:0000313" key="3">
    <source>
        <dbReference type="EMBL" id="ATZ17543.1"/>
    </source>
</evidence>
<name>A0A2K8NY24_9MOLU</name>
<accession>A0A2K8NY24</accession>
<dbReference type="Pfam" id="PF03382">
    <property type="entry name" value="DUF285"/>
    <property type="match status" value="1"/>
</dbReference>
<protein>
    <recommendedName>
        <fullName evidence="5">BspA family leucine-rich repeat surface protein</fullName>
    </recommendedName>
</protein>
<feature type="signal peptide" evidence="2">
    <location>
        <begin position="1"/>
        <end position="20"/>
    </location>
</feature>
<feature type="chain" id="PRO_5014713522" description="BspA family leucine-rich repeat surface protein" evidence="2">
    <location>
        <begin position="21"/>
        <end position="794"/>
    </location>
</feature>
<keyword evidence="4" id="KW-1185">Reference proteome</keyword>
<reference evidence="3 4" key="1">
    <citation type="submission" date="2017-11" db="EMBL/GenBank/DDBJ databases">
        <title>Genome sequence of Entomoplasma luminosum PIMN-1 (ATCC 49195).</title>
        <authorList>
            <person name="Lo W.-S."/>
            <person name="Gasparich G.E."/>
            <person name="Kuo C.-H."/>
        </authorList>
    </citation>
    <scope>NUCLEOTIDE SEQUENCE [LARGE SCALE GENOMIC DNA]</scope>
    <source>
        <strain evidence="3 4">PIMN-1</strain>
    </source>
</reference>
<dbReference type="InterPro" id="IPR011889">
    <property type="entry name" value="Liste_lipo_26"/>
</dbReference>
<organism evidence="3 4">
    <name type="scientific">Williamsoniiplasma luminosum</name>
    <dbReference type="NCBI Taxonomy" id="214888"/>
    <lineage>
        <taxon>Bacteria</taxon>
        <taxon>Bacillati</taxon>
        <taxon>Mycoplasmatota</taxon>
        <taxon>Mollicutes</taxon>
        <taxon>Entomoplasmatales</taxon>
        <taxon>Williamsoniiplasma</taxon>
    </lineage>
</organism>
<dbReference type="RefSeq" id="WP_198514014.1">
    <property type="nucleotide sequence ID" value="NZ_CP024963.1"/>
</dbReference>
<dbReference type="EMBL" id="CP024963">
    <property type="protein sequence ID" value="ATZ17543.1"/>
    <property type="molecule type" value="Genomic_DNA"/>
</dbReference>
<keyword evidence="1" id="KW-0175">Coiled coil</keyword>
<proteinExistence type="predicted"/>
<dbReference type="NCBIfam" id="TIGR02167">
    <property type="entry name" value="Liste_lipo_26"/>
    <property type="match status" value="6"/>
</dbReference>
<evidence type="ECO:0000256" key="1">
    <source>
        <dbReference type="SAM" id="Coils"/>
    </source>
</evidence>
<dbReference type="AlphaFoldDB" id="A0A2K8NY24"/>
<evidence type="ECO:0008006" key="5">
    <source>
        <dbReference type="Google" id="ProtNLM"/>
    </source>
</evidence>
<feature type="coiled-coil region" evidence="1">
    <location>
        <begin position="111"/>
        <end position="159"/>
    </location>
</feature>
<dbReference type="NCBIfam" id="NF038029">
    <property type="entry name" value="LP_plasma"/>
    <property type="match status" value="1"/>
</dbReference>
<evidence type="ECO:0000313" key="4">
    <source>
        <dbReference type="Proteomes" id="UP000232063"/>
    </source>
</evidence>
<dbReference type="InterPro" id="IPR054816">
    <property type="entry name" value="Lipoprotein_mollicutes-type_CS"/>
</dbReference>
<dbReference type="Proteomes" id="UP000232063">
    <property type="component" value="Chromosome"/>
</dbReference>
<gene>
    <name evidence="3" type="ORF">ELUMI_v1c08220</name>
</gene>
<keyword evidence="2" id="KW-0732">Signal</keyword>
<dbReference type="KEGG" id="elj:ELUMI_v1c08220"/>
<sequence>MKKLLNILGTLGLVSTSATAIVAFAKLPRTNIPEVLSAIITKDQLNQLITDAKTLATQEQSKPINAYKLLHQAIGQAKGASDIYINETENFNVLNEAYQKLTAAINAFKQTDDEKANIESLKNRITSANNALQTNTNKLETEKQKLKKVIGEAENLVSKVTLRKDQNLVDQALLNLQTGIVNFLNSTNDLANYADLTKAMDEAKKALKDYPKKHPGVIQSLTKAIANAQKVIEQKYTTADQNIVDQEVEILKKEIQIFFGASKAEANVDALNQAIVEAKKIAQDFKNNQAWLKLQQAIKHAQGVVDGKPSVDRQNIVDQEVTNLQQAAKDFNNISNQNADLTWLNSNIKMAETINIKNKKQSDWNIFQTEILKAKDYVKNPPLIDKQDQVDEMTENLWQATYKFLNATDRKDIRSTIFWKTSIGSLKDNKHETIKKRLEETYTLKEGKDYTIGEVKDYNGKFGVELTGKNDYLQKTVVTFVLDIQNIENDMDILATSKQDQFWTAHELQLAIEKENLDKKNTLKVTEVAHDPNLKVKRFKIRADDQYEYSKYQGEIIVSQVLNRENQDKTIYIDQDGTIKSNDNSAPEGVKEVINIGWSSNKKVHEMPRSIQKVPPYISPKIESLYHLFGWAESFNQPLNNWDVSKVTNMERTFNGAESFNQDISKWDTSKVTNMVWMFSNAKSFNQPLNNWDVSKVTNMSYMFYYAHAFNQDISSWDTSNVTNMANMFNWTKPFNQDISKWDTSKVNDMSYMFYSAEAFNQDISTWNVDSVTQYKEFAGGRAILPKEKQPNFK</sequence>
<evidence type="ECO:0000256" key="2">
    <source>
        <dbReference type="SAM" id="SignalP"/>
    </source>
</evidence>
<dbReference type="InterPro" id="IPR005046">
    <property type="entry name" value="DUF285"/>
</dbReference>